<reference evidence="2" key="1">
    <citation type="submission" date="2021-04" db="EMBL/GenBank/DDBJ databases">
        <authorList>
            <person name="Rodrigo-Torres L."/>
            <person name="Arahal R. D."/>
            <person name="Lucena T."/>
        </authorList>
    </citation>
    <scope>NUCLEOTIDE SEQUENCE</scope>
    <source>
        <strain evidence="2">CECT 9275</strain>
    </source>
</reference>
<dbReference type="RefSeq" id="WP_215242138.1">
    <property type="nucleotide sequence ID" value="NZ_CAJRAF010000004.1"/>
</dbReference>
<evidence type="ECO:0000313" key="3">
    <source>
        <dbReference type="Proteomes" id="UP000680038"/>
    </source>
</evidence>
<dbReference type="Gene3D" id="3.40.50.150">
    <property type="entry name" value="Vaccinia Virus protein VP39"/>
    <property type="match status" value="1"/>
</dbReference>
<dbReference type="Pfam" id="PF13649">
    <property type="entry name" value="Methyltransf_25"/>
    <property type="match status" value="1"/>
</dbReference>
<comment type="caution">
    <text evidence="2">The sequence shown here is derived from an EMBL/GenBank/DDBJ whole genome shotgun (WGS) entry which is preliminary data.</text>
</comment>
<accession>A0A916JGX8</accession>
<evidence type="ECO:0000313" key="2">
    <source>
        <dbReference type="EMBL" id="CAG5017584.1"/>
    </source>
</evidence>
<dbReference type="EMBL" id="CAJRAF010000004">
    <property type="protein sequence ID" value="CAG5017584.1"/>
    <property type="molecule type" value="Genomic_DNA"/>
</dbReference>
<dbReference type="SUPFAM" id="SSF53335">
    <property type="entry name" value="S-adenosyl-L-methionine-dependent methyltransferases"/>
    <property type="match status" value="1"/>
</dbReference>
<feature type="domain" description="Methyltransferase" evidence="1">
    <location>
        <begin position="59"/>
        <end position="146"/>
    </location>
</feature>
<sequence>MFKKRSQKKELLDAEDIPPQDLFVNLKELDFINKWLGGYGVSFSALKKVLSRSEHLSLVDIGSGGGDTLKRINTWAQKGGFDLALAGVDIKPVCTAYAKQHAADPEINFFCDDYRNMDRYVRTIDIIHASLFCHHFSDEDLTELVRFALAKRCVLIINDLERHPLAYYSIKFLTALFSNSYLVKNDAPLSVLRGFKKKEWKAIVEAAGAMHFTIRNKWAFRHEVIVYGNRN</sequence>
<dbReference type="AlphaFoldDB" id="A0A916JGX8"/>
<keyword evidence="3" id="KW-1185">Reference proteome</keyword>
<dbReference type="InterPro" id="IPR029063">
    <property type="entry name" value="SAM-dependent_MTases_sf"/>
</dbReference>
<name>A0A916JGX8_9BACT</name>
<dbReference type="Proteomes" id="UP000680038">
    <property type="component" value="Unassembled WGS sequence"/>
</dbReference>
<dbReference type="InterPro" id="IPR041698">
    <property type="entry name" value="Methyltransf_25"/>
</dbReference>
<proteinExistence type="predicted"/>
<organism evidence="2 3">
    <name type="scientific">Dyadobacter helix</name>
    <dbReference type="NCBI Taxonomy" id="2822344"/>
    <lineage>
        <taxon>Bacteria</taxon>
        <taxon>Pseudomonadati</taxon>
        <taxon>Bacteroidota</taxon>
        <taxon>Cytophagia</taxon>
        <taxon>Cytophagales</taxon>
        <taxon>Spirosomataceae</taxon>
        <taxon>Dyadobacter</taxon>
    </lineage>
</organism>
<protein>
    <recommendedName>
        <fullName evidence="1">Methyltransferase domain-containing protein</fullName>
    </recommendedName>
</protein>
<gene>
    <name evidence="2" type="ORF">DYBT9275_05804</name>
</gene>
<evidence type="ECO:0000259" key="1">
    <source>
        <dbReference type="Pfam" id="PF13649"/>
    </source>
</evidence>